<gene>
    <name evidence="1" type="ORF">MESS2_1570057</name>
</gene>
<proteinExistence type="predicted"/>
<protein>
    <submittedName>
        <fullName evidence="1">Uncharacterized protein</fullName>
    </submittedName>
</protein>
<comment type="caution">
    <text evidence="1">The sequence shown here is derived from an EMBL/GenBank/DDBJ whole genome shotgun (WGS) entry which is preliminary data.</text>
</comment>
<reference evidence="1 2" key="1">
    <citation type="submission" date="2013-02" db="EMBL/GenBank/DDBJ databases">
        <authorList>
            <person name="Genoscope - CEA"/>
        </authorList>
    </citation>
    <scope>NUCLEOTIDE SEQUENCE [LARGE SCALE GENOMIC DNA]</scope>
    <source>
        <strain evidence="1 2">STM 2683</strain>
    </source>
</reference>
<dbReference type="AlphaFoldDB" id="M5EMB5"/>
<evidence type="ECO:0000313" key="2">
    <source>
        <dbReference type="Proteomes" id="UP000012062"/>
    </source>
</evidence>
<dbReference type="OrthoDB" id="9840499at2"/>
<dbReference type="RefSeq" id="WP_008874403.1">
    <property type="nucleotide sequence ID" value="NZ_CAUM01000065.1"/>
</dbReference>
<keyword evidence="2" id="KW-1185">Reference proteome</keyword>
<accession>M5EMB5</accession>
<dbReference type="EMBL" id="CAUM01000065">
    <property type="protein sequence ID" value="CCV05452.1"/>
    <property type="molecule type" value="Genomic_DNA"/>
</dbReference>
<dbReference type="Proteomes" id="UP000012062">
    <property type="component" value="Unassembled WGS sequence"/>
</dbReference>
<evidence type="ECO:0000313" key="1">
    <source>
        <dbReference type="EMBL" id="CCV05452.1"/>
    </source>
</evidence>
<name>M5EMB5_9HYPH</name>
<sequence>MAINFDDMEISTVPETPPAMTPEKVFEVVDLITQMGGREQFLAACHAHGFSLNLPSDDIAFVKQAVLDIARANAKRAQKFGMEIQAIVRSYPTCI</sequence>
<organism evidence="1 2">
    <name type="scientific">Mesorhizobium metallidurans STM 2683</name>
    <dbReference type="NCBI Taxonomy" id="1297569"/>
    <lineage>
        <taxon>Bacteria</taxon>
        <taxon>Pseudomonadati</taxon>
        <taxon>Pseudomonadota</taxon>
        <taxon>Alphaproteobacteria</taxon>
        <taxon>Hyphomicrobiales</taxon>
        <taxon>Phyllobacteriaceae</taxon>
        <taxon>Mesorhizobium</taxon>
    </lineage>
</organism>